<name>A0ABP9FKY6_9ACTN</name>
<dbReference type="CDD" id="cd06261">
    <property type="entry name" value="TM_PBP2"/>
    <property type="match status" value="1"/>
</dbReference>
<evidence type="ECO:0000256" key="2">
    <source>
        <dbReference type="ARBA" id="ARBA00022448"/>
    </source>
</evidence>
<evidence type="ECO:0000256" key="5">
    <source>
        <dbReference type="ARBA" id="ARBA00022989"/>
    </source>
</evidence>
<gene>
    <name evidence="9" type="ORF">GCM10025789_25430</name>
</gene>
<comment type="subcellular location">
    <subcellularLocation>
        <location evidence="1 7">Cell membrane</location>
        <topology evidence="1 7">Multi-pass membrane protein</topology>
    </subcellularLocation>
</comment>
<evidence type="ECO:0000259" key="8">
    <source>
        <dbReference type="PROSITE" id="PS50928"/>
    </source>
</evidence>
<proteinExistence type="inferred from homology"/>
<feature type="transmembrane region" description="Helical" evidence="7">
    <location>
        <begin position="161"/>
        <end position="182"/>
    </location>
</feature>
<dbReference type="RefSeq" id="WP_345583423.1">
    <property type="nucleotide sequence ID" value="NZ_BAABLV010000036.1"/>
</dbReference>
<keyword evidence="5 7" id="KW-1133">Transmembrane helix</keyword>
<dbReference type="PANTHER" id="PTHR43744">
    <property type="entry name" value="ABC TRANSPORTER PERMEASE PROTEIN MG189-RELATED-RELATED"/>
    <property type="match status" value="1"/>
</dbReference>
<organism evidence="9 10">
    <name type="scientific">Tessaracoccus lubricantis</name>
    <dbReference type="NCBI Taxonomy" id="545543"/>
    <lineage>
        <taxon>Bacteria</taxon>
        <taxon>Bacillati</taxon>
        <taxon>Actinomycetota</taxon>
        <taxon>Actinomycetes</taxon>
        <taxon>Propionibacteriales</taxon>
        <taxon>Propionibacteriaceae</taxon>
        <taxon>Tessaracoccus</taxon>
    </lineage>
</organism>
<dbReference type="EMBL" id="BAABLV010000036">
    <property type="protein sequence ID" value="GAA4905094.1"/>
    <property type="molecule type" value="Genomic_DNA"/>
</dbReference>
<keyword evidence="4 7" id="KW-0812">Transmembrane</keyword>
<protein>
    <submittedName>
        <fullName evidence="9">Carbohydrate ABC transporter permease</fullName>
    </submittedName>
</protein>
<evidence type="ECO:0000313" key="10">
    <source>
        <dbReference type="Proteomes" id="UP001501521"/>
    </source>
</evidence>
<evidence type="ECO:0000256" key="1">
    <source>
        <dbReference type="ARBA" id="ARBA00004651"/>
    </source>
</evidence>
<feature type="domain" description="ABC transmembrane type-1" evidence="8">
    <location>
        <begin position="92"/>
        <end position="290"/>
    </location>
</feature>
<dbReference type="PANTHER" id="PTHR43744:SF12">
    <property type="entry name" value="ABC TRANSPORTER PERMEASE PROTEIN MG189-RELATED"/>
    <property type="match status" value="1"/>
</dbReference>
<evidence type="ECO:0000256" key="3">
    <source>
        <dbReference type="ARBA" id="ARBA00022475"/>
    </source>
</evidence>
<dbReference type="InterPro" id="IPR035906">
    <property type="entry name" value="MetI-like_sf"/>
</dbReference>
<keyword evidence="10" id="KW-1185">Reference proteome</keyword>
<keyword evidence="3" id="KW-1003">Cell membrane</keyword>
<dbReference type="Pfam" id="PF00528">
    <property type="entry name" value="BPD_transp_1"/>
    <property type="match status" value="1"/>
</dbReference>
<evidence type="ECO:0000256" key="7">
    <source>
        <dbReference type="RuleBase" id="RU363032"/>
    </source>
</evidence>
<keyword evidence="2 7" id="KW-0813">Transport</keyword>
<feature type="transmembrane region" description="Helical" evidence="7">
    <location>
        <begin position="203"/>
        <end position="222"/>
    </location>
</feature>
<dbReference type="PROSITE" id="PS50928">
    <property type="entry name" value="ABC_TM1"/>
    <property type="match status" value="1"/>
</dbReference>
<accession>A0ABP9FKY6</accession>
<comment type="similarity">
    <text evidence="7">Belongs to the binding-protein-dependent transport system permease family.</text>
</comment>
<sequence>MTTVEEAAARSAAGSHTGSGIQWWRIRAGVSEVLRWVLLLALGIAFLYPLLWLLSASFKPRGEVFDNALIPKTFTPTNYVEVWDQLPLLAWLGNSVFIALAAAFLMTISSSMVAFGFAYFRFPGRNLLFGLVLATMMLPGAVTLIPNYLIWKFFGALGTNIPLWGGALFGSAFYIFLMRQFYLGVPRELFEAARIDGCGYWALFRRIAFPLTLPSAIIIFLFEFQASWNNFTGALIYLNFGTPENFTVPLGINYAMTKYSPTAGGQGDYQYVMVAALLVTLPMLILFAFGQKYFIKGISAGGMKG</sequence>
<feature type="transmembrane region" description="Helical" evidence="7">
    <location>
        <begin position="269"/>
        <end position="289"/>
    </location>
</feature>
<comment type="caution">
    <text evidence="9">The sequence shown here is derived from an EMBL/GenBank/DDBJ whole genome shotgun (WGS) entry which is preliminary data.</text>
</comment>
<evidence type="ECO:0000256" key="4">
    <source>
        <dbReference type="ARBA" id="ARBA00022692"/>
    </source>
</evidence>
<feature type="transmembrane region" description="Helical" evidence="7">
    <location>
        <begin position="96"/>
        <end position="120"/>
    </location>
</feature>
<keyword evidence="6 7" id="KW-0472">Membrane</keyword>
<evidence type="ECO:0000313" key="9">
    <source>
        <dbReference type="EMBL" id="GAA4905094.1"/>
    </source>
</evidence>
<reference evidence="10" key="1">
    <citation type="journal article" date="2019" name="Int. J. Syst. Evol. Microbiol.">
        <title>The Global Catalogue of Microorganisms (GCM) 10K type strain sequencing project: providing services to taxonomists for standard genome sequencing and annotation.</title>
        <authorList>
            <consortium name="The Broad Institute Genomics Platform"/>
            <consortium name="The Broad Institute Genome Sequencing Center for Infectious Disease"/>
            <person name="Wu L."/>
            <person name="Ma J."/>
        </authorList>
    </citation>
    <scope>NUCLEOTIDE SEQUENCE [LARGE SCALE GENOMIC DNA]</scope>
    <source>
        <strain evidence="10">JCM 19125</strain>
    </source>
</reference>
<dbReference type="SUPFAM" id="SSF161098">
    <property type="entry name" value="MetI-like"/>
    <property type="match status" value="1"/>
</dbReference>
<evidence type="ECO:0000256" key="6">
    <source>
        <dbReference type="ARBA" id="ARBA00023136"/>
    </source>
</evidence>
<feature type="transmembrane region" description="Helical" evidence="7">
    <location>
        <begin position="127"/>
        <end position="149"/>
    </location>
</feature>
<feature type="transmembrane region" description="Helical" evidence="7">
    <location>
        <begin position="33"/>
        <end position="54"/>
    </location>
</feature>
<dbReference type="Gene3D" id="1.10.3720.10">
    <property type="entry name" value="MetI-like"/>
    <property type="match status" value="1"/>
</dbReference>
<dbReference type="InterPro" id="IPR000515">
    <property type="entry name" value="MetI-like"/>
</dbReference>
<dbReference type="Proteomes" id="UP001501521">
    <property type="component" value="Unassembled WGS sequence"/>
</dbReference>